<dbReference type="EMBL" id="JBHSDU010000014">
    <property type="protein sequence ID" value="MFC4311937.1"/>
    <property type="molecule type" value="Genomic_DNA"/>
</dbReference>
<organism evidence="1 2">
    <name type="scientific">Steroidobacter flavus</name>
    <dbReference type="NCBI Taxonomy" id="1842136"/>
    <lineage>
        <taxon>Bacteria</taxon>
        <taxon>Pseudomonadati</taxon>
        <taxon>Pseudomonadota</taxon>
        <taxon>Gammaproteobacteria</taxon>
        <taxon>Steroidobacterales</taxon>
        <taxon>Steroidobacteraceae</taxon>
        <taxon>Steroidobacter</taxon>
    </lineage>
</organism>
<name>A0ABV8SY46_9GAMM</name>
<dbReference type="Proteomes" id="UP001595904">
    <property type="component" value="Unassembled WGS sequence"/>
</dbReference>
<protein>
    <submittedName>
        <fullName evidence="1">Uncharacterized protein</fullName>
    </submittedName>
</protein>
<sequence>MSGGANRPITDELVCLKQAVDLLKVAEDLVQPENIERFPGAIASVIRSARTLVEAVLEALTAYFAAQGGAE</sequence>
<reference evidence="2" key="1">
    <citation type="journal article" date="2019" name="Int. J. Syst. Evol. Microbiol.">
        <title>The Global Catalogue of Microorganisms (GCM) 10K type strain sequencing project: providing services to taxonomists for standard genome sequencing and annotation.</title>
        <authorList>
            <consortium name="The Broad Institute Genomics Platform"/>
            <consortium name="The Broad Institute Genome Sequencing Center for Infectious Disease"/>
            <person name="Wu L."/>
            <person name="Ma J."/>
        </authorList>
    </citation>
    <scope>NUCLEOTIDE SEQUENCE [LARGE SCALE GENOMIC DNA]</scope>
    <source>
        <strain evidence="2">CGMCC 1.10759</strain>
    </source>
</reference>
<evidence type="ECO:0000313" key="2">
    <source>
        <dbReference type="Proteomes" id="UP001595904"/>
    </source>
</evidence>
<keyword evidence="2" id="KW-1185">Reference proteome</keyword>
<proteinExistence type="predicted"/>
<gene>
    <name evidence="1" type="ORF">ACFPN2_22840</name>
</gene>
<accession>A0ABV8SY46</accession>
<comment type="caution">
    <text evidence="1">The sequence shown here is derived from an EMBL/GenBank/DDBJ whole genome shotgun (WGS) entry which is preliminary data.</text>
</comment>
<evidence type="ECO:0000313" key="1">
    <source>
        <dbReference type="EMBL" id="MFC4311937.1"/>
    </source>
</evidence>
<dbReference type="RefSeq" id="WP_380600918.1">
    <property type="nucleotide sequence ID" value="NZ_JBHSDU010000014.1"/>
</dbReference>